<name>A0A0L8BIZ9_ENSAD</name>
<gene>
    <name evidence="1" type="ORF">AC244_26220</name>
</gene>
<comment type="caution">
    <text evidence="1">The sequence shown here is derived from an EMBL/GenBank/DDBJ whole genome shotgun (WGS) entry which is preliminary data.</text>
</comment>
<dbReference type="Proteomes" id="UP000037425">
    <property type="component" value="Unassembled WGS sequence"/>
</dbReference>
<protein>
    <submittedName>
        <fullName evidence="1">Asp/Glu racemase</fullName>
    </submittedName>
</protein>
<dbReference type="OrthoDB" id="6497321at2"/>
<sequence>MIIACLHTADSNVAVFESAACELGLATDVLRHTVRPDLLEAAERAGGLTDAIARETAAALTALAARADAVLLTCSTLGPSTANVREAPVPVLRTDAALAEKAAAVGGKVVALCAVETTVAPTTALFAEAAQRRGVALEVRLVAGAWALFRAGDCDGYLAAIAGAADAAYGDGAAIVALAQASMAGAADLVRRGPRPLTSPTAGLSAALERIAQAASPVAR</sequence>
<dbReference type="EMBL" id="LGAP01000025">
    <property type="protein sequence ID" value="KOF14539.1"/>
    <property type="molecule type" value="Genomic_DNA"/>
</dbReference>
<dbReference type="RefSeq" id="WP_053251747.1">
    <property type="nucleotide sequence ID" value="NZ_LGAP01000025.1"/>
</dbReference>
<dbReference type="AlphaFoldDB" id="A0A0L8BIZ9"/>
<organism evidence="1 2">
    <name type="scientific">Ensifer adhaerens</name>
    <name type="common">Sinorhizobium morelense</name>
    <dbReference type="NCBI Taxonomy" id="106592"/>
    <lineage>
        <taxon>Bacteria</taxon>
        <taxon>Pseudomonadati</taxon>
        <taxon>Pseudomonadota</taxon>
        <taxon>Alphaproteobacteria</taxon>
        <taxon>Hyphomicrobiales</taxon>
        <taxon>Rhizobiaceae</taxon>
        <taxon>Sinorhizobium/Ensifer group</taxon>
        <taxon>Ensifer</taxon>
    </lineage>
</organism>
<reference evidence="2" key="1">
    <citation type="submission" date="2015-07" db="EMBL/GenBank/DDBJ databases">
        <title>Whole genome sequence of an Ensifer adhaerens strain isolated from a cave pool in the Wind Cave National Park.</title>
        <authorList>
            <person name="Eng W.W.H."/>
            <person name="Gan H.M."/>
            <person name="Barton H.A."/>
            <person name="Savka M.A."/>
        </authorList>
    </citation>
    <scope>NUCLEOTIDE SEQUENCE [LARGE SCALE GENOMIC DNA]</scope>
    <source>
        <strain evidence="2">SD006</strain>
    </source>
</reference>
<accession>A0A0L8BIZ9</accession>
<proteinExistence type="predicted"/>
<evidence type="ECO:0000313" key="1">
    <source>
        <dbReference type="EMBL" id="KOF14539.1"/>
    </source>
</evidence>
<dbReference type="PATRIC" id="fig|106592.7.peg.4019"/>
<evidence type="ECO:0000313" key="2">
    <source>
        <dbReference type="Proteomes" id="UP000037425"/>
    </source>
</evidence>